<evidence type="ECO:0000259" key="6">
    <source>
        <dbReference type="Pfam" id="PF00156"/>
    </source>
</evidence>
<keyword evidence="2" id="KW-0805">Transcription regulation</keyword>
<keyword evidence="3" id="KW-0238">DNA-binding</keyword>
<comment type="similarity">
    <text evidence="5">Belongs to the purine/pyrimidine phosphoribosyltransferase family. PurR subfamily.</text>
</comment>
<dbReference type="InterPro" id="IPR050118">
    <property type="entry name" value="Pur/Pyrimidine_PRTase"/>
</dbReference>
<keyword evidence="9" id="KW-1185">Reference proteome</keyword>
<evidence type="ECO:0000256" key="1">
    <source>
        <dbReference type="ARBA" id="ARBA00011738"/>
    </source>
</evidence>
<proteinExistence type="inferred from homology"/>
<dbReference type="InterPro" id="IPR036388">
    <property type="entry name" value="WH-like_DNA-bd_sf"/>
</dbReference>
<dbReference type="InterPro" id="IPR000836">
    <property type="entry name" value="PRTase_dom"/>
</dbReference>
<organism evidence="8 9">
    <name type="scientific">Desulfitobacterium chlororespirans DSM 11544</name>
    <dbReference type="NCBI Taxonomy" id="1121395"/>
    <lineage>
        <taxon>Bacteria</taxon>
        <taxon>Bacillati</taxon>
        <taxon>Bacillota</taxon>
        <taxon>Clostridia</taxon>
        <taxon>Eubacteriales</taxon>
        <taxon>Desulfitobacteriaceae</taxon>
        <taxon>Desulfitobacterium</taxon>
    </lineage>
</organism>
<keyword evidence="4" id="KW-0804">Transcription</keyword>
<dbReference type="EMBL" id="FRDN01000006">
    <property type="protein sequence ID" value="SHN70367.1"/>
    <property type="molecule type" value="Genomic_DNA"/>
</dbReference>
<dbReference type="Pfam" id="PF09182">
    <property type="entry name" value="PuR_N"/>
    <property type="match status" value="1"/>
</dbReference>
<dbReference type="InterPro" id="IPR029057">
    <property type="entry name" value="PRTase-like"/>
</dbReference>
<comment type="subunit">
    <text evidence="1">Homodimer.</text>
</comment>
<dbReference type="PANTHER" id="PTHR43864">
    <property type="entry name" value="HYPOXANTHINE/GUANINE PHOSPHORIBOSYLTRANSFERASE"/>
    <property type="match status" value="1"/>
</dbReference>
<dbReference type="Gene3D" id="3.40.50.2020">
    <property type="match status" value="1"/>
</dbReference>
<sequence>MEKMKRAERMVAVMQVLMSKPNMLIPLTTLAERFGAAKSTISEDLLAVKESMRCTGRGRLETVSGAAGGVRYIPEISAEDAGEFLISLAERLSSQDRVLAGGFLYMTDLLYDPAILRPLALIFAGVFREKKPDVVVTIETKGIPLALVTAEALGVPMVIIRHGNKVTEGTAVSINYVSGSSKRIQSMTLGRRALEPGRKVLIIDDFMKAGGTALGMINLLKEFDADVVGLGVLMETPREEEPKLVDHYLSLLQLRELDPVKGVVQVIPQNSFLSL</sequence>
<feature type="domain" description="Phosphoribosyltransferase" evidence="6">
    <location>
        <begin position="110"/>
        <end position="244"/>
    </location>
</feature>
<evidence type="ECO:0000256" key="2">
    <source>
        <dbReference type="ARBA" id="ARBA00023015"/>
    </source>
</evidence>
<reference evidence="9" key="1">
    <citation type="submission" date="2016-12" db="EMBL/GenBank/DDBJ databases">
        <authorList>
            <person name="Varghese N."/>
            <person name="Submissions S."/>
        </authorList>
    </citation>
    <scope>NUCLEOTIDE SEQUENCE [LARGE SCALE GENOMIC DNA]</scope>
    <source>
        <strain evidence="9">DSM 11544</strain>
    </source>
</reference>
<dbReference type="GO" id="GO:0045982">
    <property type="term" value="P:negative regulation of purine nucleobase metabolic process"/>
    <property type="evidence" value="ECO:0007669"/>
    <property type="project" value="InterPro"/>
</dbReference>
<evidence type="ECO:0000259" key="7">
    <source>
        <dbReference type="Pfam" id="PF09182"/>
    </source>
</evidence>
<dbReference type="GO" id="GO:0003677">
    <property type="term" value="F:DNA binding"/>
    <property type="evidence" value="ECO:0007669"/>
    <property type="project" value="UniProtKB-KW"/>
</dbReference>
<dbReference type="CDD" id="cd06223">
    <property type="entry name" value="PRTases_typeI"/>
    <property type="match status" value="1"/>
</dbReference>
<dbReference type="STRING" id="1121395.SAMN02745215_02066"/>
<gene>
    <name evidence="8" type="ORF">SAMN02745215_02066</name>
</gene>
<evidence type="ECO:0000313" key="8">
    <source>
        <dbReference type="EMBL" id="SHN70367.1"/>
    </source>
</evidence>
<evidence type="ECO:0000256" key="3">
    <source>
        <dbReference type="ARBA" id="ARBA00023125"/>
    </source>
</evidence>
<name>A0A1M7TI14_9FIRM</name>
<dbReference type="NCBIfam" id="TIGR01743">
    <property type="entry name" value="purR_Bsub"/>
    <property type="match status" value="1"/>
</dbReference>
<dbReference type="GO" id="GO:0045892">
    <property type="term" value="P:negative regulation of DNA-templated transcription"/>
    <property type="evidence" value="ECO:0007669"/>
    <property type="project" value="InterPro"/>
</dbReference>
<evidence type="ECO:0000256" key="5">
    <source>
        <dbReference type="ARBA" id="ARBA00049656"/>
    </source>
</evidence>
<feature type="domain" description="Bacterial purine repressor N-terminal" evidence="7">
    <location>
        <begin position="5"/>
        <end position="74"/>
    </location>
</feature>
<dbReference type="Pfam" id="PF00156">
    <property type="entry name" value="Pribosyltran"/>
    <property type="match status" value="1"/>
</dbReference>
<protein>
    <submittedName>
        <fullName evidence="8">Purine operon repressor, PurR</fullName>
    </submittedName>
</protein>
<dbReference type="Gene3D" id="1.10.10.10">
    <property type="entry name" value="Winged helix-like DNA-binding domain superfamily/Winged helix DNA-binding domain"/>
    <property type="match status" value="1"/>
</dbReference>
<evidence type="ECO:0000256" key="4">
    <source>
        <dbReference type="ARBA" id="ARBA00023163"/>
    </source>
</evidence>
<evidence type="ECO:0000313" key="9">
    <source>
        <dbReference type="Proteomes" id="UP000184010"/>
    </source>
</evidence>
<accession>A0A1M7TI14</accession>
<dbReference type="SUPFAM" id="SSF46785">
    <property type="entry name" value="Winged helix' DNA-binding domain"/>
    <property type="match status" value="1"/>
</dbReference>
<dbReference type="PANTHER" id="PTHR43864:SF2">
    <property type="entry name" value="PUR OPERON REPRESSOR"/>
    <property type="match status" value="1"/>
</dbReference>
<dbReference type="AlphaFoldDB" id="A0A1M7TI14"/>
<dbReference type="InterPro" id="IPR015265">
    <property type="entry name" value="PuR_N"/>
</dbReference>
<dbReference type="InterPro" id="IPR036390">
    <property type="entry name" value="WH_DNA-bd_sf"/>
</dbReference>
<dbReference type="SUPFAM" id="SSF53271">
    <property type="entry name" value="PRTase-like"/>
    <property type="match status" value="1"/>
</dbReference>
<dbReference type="Proteomes" id="UP000184010">
    <property type="component" value="Unassembled WGS sequence"/>
</dbReference>
<dbReference type="RefSeq" id="WP_072772517.1">
    <property type="nucleotide sequence ID" value="NZ_FRDN01000006.1"/>
</dbReference>
<dbReference type="InterPro" id="IPR010078">
    <property type="entry name" value="PurR_Bsub"/>
</dbReference>